<evidence type="ECO:0000256" key="4">
    <source>
        <dbReference type="ARBA" id="ARBA00023163"/>
    </source>
</evidence>
<dbReference type="Gene3D" id="1.10.260.40">
    <property type="entry name" value="lambda repressor-like DNA-binding domains"/>
    <property type="match status" value="1"/>
</dbReference>
<dbReference type="PATRIC" id="fig|1288298.3.peg.963"/>
<keyword evidence="4" id="KW-0804">Transcription</keyword>
<keyword evidence="3" id="KW-0238">DNA-binding</keyword>
<gene>
    <name evidence="6" type="ORF">rosmuc_00950</name>
</gene>
<dbReference type="PANTHER" id="PTHR46797:SF23">
    <property type="entry name" value="HTH-TYPE TRANSCRIPTIONAL REGULATOR SUTR"/>
    <property type="match status" value="1"/>
</dbReference>
<reference evidence="6 7" key="1">
    <citation type="submission" date="2013-01" db="EMBL/GenBank/DDBJ databases">
        <authorList>
            <person name="Fiebig A."/>
            <person name="Goeker M."/>
            <person name="Klenk H.-P.P."/>
        </authorList>
    </citation>
    <scope>NUCLEOTIDE SEQUENCE [LARGE SCALE GENOMIC DNA]</scope>
    <source>
        <strain evidence="6 7">DSM 17069</strain>
    </source>
</reference>
<dbReference type="Proteomes" id="UP000030021">
    <property type="component" value="Unassembled WGS sequence"/>
</dbReference>
<accession>A0A0A0HQW0</accession>
<dbReference type="SMART" id="SM00530">
    <property type="entry name" value="HTH_XRE"/>
    <property type="match status" value="1"/>
</dbReference>
<evidence type="ECO:0000313" key="6">
    <source>
        <dbReference type="EMBL" id="KGM88984.1"/>
    </source>
</evidence>
<sequence length="468" mass="53363">MAKTLIGPRLRQLRRERGQTQADMARKLDVSPSYINLLENNQRSLSVQMLMSIADAYAVDWRDLTRDETARRVADLRHAVRDPVFASDRPDLQELRGAVDHAPRLVDLFLELHGAYRTALEKILSLAGENAADELLRSSPETVIHNFFRDHENHFPELERAAESARDGEFSSPEDRYFDLRERLRMRHGISVRIRRIGEIGDALRYYDEATGVVHLSQALDTSNRAFQLAHVLCLVAYPDVLSGIVDRSGLGSQHALARLRVELANYFAAAFLMPYDAFLREAELAAYDIDRVAAVFSTSFEQVCQRLTTLQREGARGVPFFFLRIDKAGNVTKRFNSTSFHLAEYGGSCPVWNIHTAFYQPGVMMPQFVEMPDGARYFTVSRTVHRPVFSEETQDRRLTLALGCEAKYAHRLRYASSYNFDDPKLYAPIGLNCNLCPRQACSQRAHQPLLMELPIDENRRGSTRYES</sequence>
<keyword evidence="2" id="KW-0805">Transcription regulation</keyword>
<dbReference type="PANTHER" id="PTHR46797">
    <property type="entry name" value="HTH-TYPE TRANSCRIPTIONAL REGULATOR"/>
    <property type="match status" value="1"/>
</dbReference>
<dbReference type="InterPro" id="IPR010982">
    <property type="entry name" value="Lambda_DNA-bd_dom_sf"/>
</dbReference>
<evidence type="ECO:0000256" key="1">
    <source>
        <dbReference type="ARBA" id="ARBA00007227"/>
    </source>
</evidence>
<protein>
    <submittedName>
        <fullName evidence="6">Putative transcriptional regulator</fullName>
    </submittedName>
</protein>
<evidence type="ECO:0000256" key="3">
    <source>
        <dbReference type="ARBA" id="ARBA00023125"/>
    </source>
</evidence>
<dbReference type="CDD" id="cd00093">
    <property type="entry name" value="HTH_XRE"/>
    <property type="match status" value="1"/>
</dbReference>
<dbReference type="OrthoDB" id="1123084at2"/>
<dbReference type="EMBL" id="AONH01000004">
    <property type="protein sequence ID" value="KGM88984.1"/>
    <property type="molecule type" value="Genomic_DNA"/>
</dbReference>
<dbReference type="AlphaFoldDB" id="A0A0A0HQW0"/>
<dbReference type="Pfam" id="PF06114">
    <property type="entry name" value="Peptidase_M78"/>
    <property type="match status" value="1"/>
</dbReference>
<dbReference type="InterPro" id="IPR018653">
    <property type="entry name" value="ScfR_C"/>
</dbReference>
<dbReference type="InterPro" id="IPR050807">
    <property type="entry name" value="TransReg_Diox_bact_type"/>
</dbReference>
<dbReference type="InterPro" id="IPR001387">
    <property type="entry name" value="Cro/C1-type_HTH"/>
</dbReference>
<feature type="domain" description="HTH cro/C1-type" evidence="5">
    <location>
        <begin position="10"/>
        <end position="64"/>
    </location>
</feature>
<dbReference type="HOGENOM" id="CLU_046383_0_0_5"/>
<name>A0A0A0HQW0_9RHOB</name>
<evidence type="ECO:0000313" key="7">
    <source>
        <dbReference type="Proteomes" id="UP000030021"/>
    </source>
</evidence>
<dbReference type="RefSeq" id="WP_037270498.1">
    <property type="nucleotide sequence ID" value="NZ_KN293977.1"/>
</dbReference>
<dbReference type="PROSITE" id="PS50943">
    <property type="entry name" value="HTH_CROC1"/>
    <property type="match status" value="1"/>
</dbReference>
<dbReference type="SUPFAM" id="SSF47413">
    <property type="entry name" value="lambda repressor-like DNA-binding domains"/>
    <property type="match status" value="1"/>
</dbReference>
<comment type="similarity">
    <text evidence="1">Belongs to the short-chain fatty acyl-CoA assimilation regulator (ScfR) family.</text>
</comment>
<dbReference type="InterPro" id="IPR026281">
    <property type="entry name" value="HTH_RamB"/>
</dbReference>
<dbReference type="GO" id="GO:0003700">
    <property type="term" value="F:DNA-binding transcription factor activity"/>
    <property type="evidence" value="ECO:0007669"/>
    <property type="project" value="TreeGrafter"/>
</dbReference>
<dbReference type="GO" id="GO:0003677">
    <property type="term" value="F:DNA binding"/>
    <property type="evidence" value="ECO:0007669"/>
    <property type="project" value="UniProtKB-KW"/>
</dbReference>
<dbReference type="Pfam" id="PF09856">
    <property type="entry name" value="ScfRs"/>
    <property type="match status" value="1"/>
</dbReference>
<evidence type="ECO:0000256" key="2">
    <source>
        <dbReference type="ARBA" id="ARBA00023015"/>
    </source>
</evidence>
<dbReference type="GO" id="GO:0005829">
    <property type="term" value="C:cytosol"/>
    <property type="evidence" value="ECO:0007669"/>
    <property type="project" value="TreeGrafter"/>
</dbReference>
<evidence type="ECO:0000259" key="5">
    <source>
        <dbReference type="PROSITE" id="PS50943"/>
    </source>
</evidence>
<dbReference type="eggNOG" id="COG3800">
    <property type="taxonomic scope" value="Bacteria"/>
</dbReference>
<dbReference type="Pfam" id="PF01381">
    <property type="entry name" value="HTH_3"/>
    <property type="match status" value="1"/>
</dbReference>
<comment type="caution">
    <text evidence="6">The sequence shown here is derived from an EMBL/GenBank/DDBJ whole genome shotgun (WGS) entry which is preliminary data.</text>
</comment>
<dbReference type="InterPro" id="IPR010359">
    <property type="entry name" value="IrrE_HExxH"/>
</dbReference>
<dbReference type="eggNOG" id="COG1396">
    <property type="taxonomic scope" value="Bacteria"/>
</dbReference>
<dbReference type="PIRSF" id="PIRSF019251">
    <property type="entry name" value="Rv0465c"/>
    <property type="match status" value="1"/>
</dbReference>
<dbReference type="STRING" id="215743.ROSMUCSMR3_01006"/>
<proteinExistence type="inferred from homology"/>
<organism evidence="6 7">
    <name type="scientific">Roseovarius mucosus DSM 17069</name>
    <dbReference type="NCBI Taxonomy" id="1288298"/>
    <lineage>
        <taxon>Bacteria</taxon>
        <taxon>Pseudomonadati</taxon>
        <taxon>Pseudomonadota</taxon>
        <taxon>Alphaproteobacteria</taxon>
        <taxon>Rhodobacterales</taxon>
        <taxon>Roseobacteraceae</taxon>
        <taxon>Roseovarius</taxon>
    </lineage>
</organism>